<sequence>MSGGHGGRRKKHEEHEEHENHERWLVTYADMLTLLMVLFIVMFAMSSVDQQKYNALKNGLAEGFGATSSFMKGSDSILDGHLNEATDPSLKGTQIFEQLSPEQQTLVTKALDQEKARAQQASYDAASKEATKLKDAQQALMGALSKAGLADDVSTTIDDRGLVVSLVSRHVVFQPNMADLSPRGEEVVDTLAPVLRSLGNDLQINGHTNQAAGPPKYYATDWDLSAARALTVLRRLNEVLGIPGDRLSLAAFGHEQPLIPPDQPHSQEINKRVDIVVLPDVDQSAKELLGEIAQGKATEQQSEHGTEHTSTNTSTDTDTGGEGETSSGDGHDEASGTTSTEGEH</sequence>
<evidence type="ECO:0000256" key="5">
    <source>
        <dbReference type="ARBA" id="ARBA00022989"/>
    </source>
</evidence>
<dbReference type="InterPro" id="IPR025713">
    <property type="entry name" value="MotB-like_N_dom"/>
</dbReference>
<keyword evidence="4 9" id="KW-0812">Transmembrane</keyword>
<comment type="similarity">
    <text evidence="2">Belongs to the MotB family.</text>
</comment>
<feature type="region of interest" description="Disordered" evidence="8">
    <location>
        <begin position="294"/>
        <end position="344"/>
    </location>
</feature>
<dbReference type="InterPro" id="IPR036737">
    <property type="entry name" value="OmpA-like_sf"/>
</dbReference>
<dbReference type="PROSITE" id="PS51123">
    <property type="entry name" value="OMPA_2"/>
    <property type="match status" value="1"/>
</dbReference>
<dbReference type="Pfam" id="PF13677">
    <property type="entry name" value="MotB_plug"/>
    <property type="match status" value="1"/>
</dbReference>
<protein>
    <submittedName>
        <fullName evidence="11">Flagellar motor protein MotB</fullName>
    </submittedName>
</protein>
<dbReference type="SUPFAM" id="SSF103088">
    <property type="entry name" value="OmpA-like"/>
    <property type="match status" value="1"/>
</dbReference>
<feature type="region of interest" description="Disordered" evidence="8">
    <location>
        <begin position="1"/>
        <end position="20"/>
    </location>
</feature>
<feature type="transmembrane region" description="Helical" evidence="9">
    <location>
        <begin position="25"/>
        <end position="45"/>
    </location>
</feature>
<keyword evidence="3" id="KW-1003">Cell membrane</keyword>
<feature type="domain" description="OmpA-like" evidence="10">
    <location>
        <begin position="160"/>
        <end position="281"/>
    </location>
</feature>
<dbReference type="CDD" id="cd07185">
    <property type="entry name" value="OmpA_C-like"/>
    <property type="match status" value="1"/>
</dbReference>
<dbReference type="PANTHER" id="PTHR30329">
    <property type="entry name" value="STATOR ELEMENT OF FLAGELLAR MOTOR COMPLEX"/>
    <property type="match status" value="1"/>
</dbReference>
<keyword evidence="11" id="KW-0966">Cell projection</keyword>
<dbReference type="RefSeq" id="WP_224122195.1">
    <property type="nucleotide sequence ID" value="NZ_JAIQZJ010000002.1"/>
</dbReference>
<evidence type="ECO:0000256" key="3">
    <source>
        <dbReference type="ARBA" id="ARBA00022475"/>
    </source>
</evidence>
<dbReference type="InterPro" id="IPR050330">
    <property type="entry name" value="Bact_OuterMem_StrucFunc"/>
</dbReference>
<comment type="caution">
    <text evidence="11">The sequence shown here is derived from an EMBL/GenBank/DDBJ whole genome shotgun (WGS) entry which is preliminary data.</text>
</comment>
<evidence type="ECO:0000313" key="11">
    <source>
        <dbReference type="EMBL" id="MBZ5737821.1"/>
    </source>
</evidence>
<organism evidence="11 12">
    <name type="scientific">Nocardioides mangrovi</name>
    <dbReference type="NCBI Taxonomy" id="2874580"/>
    <lineage>
        <taxon>Bacteria</taxon>
        <taxon>Bacillati</taxon>
        <taxon>Actinomycetota</taxon>
        <taxon>Actinomycetes</taxon>
        <taxon>Propionibacteriales</taxon>
        <taxon>Nocardioidaceae</taxon>
        <taxon>Nocardioides</taxon>
    </lineage>
</organism>
<proteinExistence type="inferred from homology"/>
<evidence type="ECO:0000256" key="8">
    <source>
        <dbReference type="SAM" id="MobiDB-lite"/>
    </source>
</evidence>
<evidence type="ECO:0000256" key="7">
    <source>
        <dbReference type="PROSITE-ProRule" id="PRU00473"/>
    </source>
</evidence>
<keyword evidence="5 9" id="KW-1133">Transmembrane helix</keyword>
<dbReference type="InterPro" id="IPR006665">
    <property type="entry name" value="OmpA-like"/>
</dbReference>
<keyword evidence="11" id="KW-0282">Flagellum</keyword>
<feature type="compositionally biased region" description="Basic residues" evidence="8">
    <location>
        <begin position="1"/>
        <end position="12"/>
    </location>
</feature>
<feature type="compositionally biased region" description="Polar residues" evidence="8">
    <location>
        <begin position="335"/>
        <end position="344"/>
    </location>
</feature>
<reference evidence="11 12" key="1">
    <citation type="submission" date="2021-09" db="EMBL/GenBank/DDBJ databases">
        <title>Whole genome sequence of Nocardioides sp. GBK3QG-3.</title>
        <authorList>
            <person name="Tuo L."/>
        </authorList>
    </citation>
    <scope>NUCLEOTIDE SEQUENCE [LARGE SCALE GENOMIC DNA]</scope>
    <source>
        <strain evidence="11 12">GBK3QG-3</strain>
    </source>
</reference>
<accession>A0ABS7UA39</accession>
<feature type="compositionally biased region" description="Low complexity" evidence="8">
    <location>
        <begin position="308"/>
        <end position="328"/>
    </location>
</feature>
<dbReference type="EMBL" id="JAIQZJ010000002">
    <property type="protein sequence ID" value="MBZ5737821.1"/>
    <property type="molecule type" value="Genomic_DNA"/>
</dbReference>
<comment type="subcellular location">
    <subcellularLocation>
        <location evidence="1">Cell membrane</location>
        <topology evidence="1">Single-pass membrane protein</topology>
    </subcellularLocation>
</comment>
<dbReference type="Proteomes" id="UP000780875">
    <property type="component" value="Unassembled WGS sequence"/>
</dbReference>
<keyword evidence="6 7" id="KW-0472">Membrane</keyword>
<evidence type="ECO:0000256" key="2">
    <source>
        <dbReference type="ARBA" id="ARBA00008914"/>
    </source>
</evidence>
<name>A0ABS7UA39_9ACTN</name>
<evidence type="ECO:0000256" key="4">
    <source>
        <dbReference type="ARBA" id="ARBA00022692"/>
    </source>
</evidence>
<evidence type="ECO:0000256" key="6">
    <source>
        <dbReference type="ARBA" id="ARBA00023136"/>
    </source>
</evidence>
<dbReference type="PANTHER" id="PTHR30329:SF21">
    <property type="entry name" value="LIPOPROTEIN YIAD-RELATED"/>
    <property type="match status" value="1"/>
</dbReference>
<gene>
    <name evidence="11" type="ORF">K8U61_06590</name>
</gene>
<keyword evidence="11" id="KW-0969">Cilium</keyword>
<dbReference type="Pfam" id="PF00691">
    <property type="entry name" value="OmpA"/>
    <property type="match status" value="1"/>
</dbReference>
<keyword evidence="12" id="KW-1185">Reference proteome</keyword>
<evidence type="ECO:0000256" key="9">
    <source>
        <dbReference type="SAM" id="Phobius"/>
    </source>
</evidence>
<evidence type="ECO:0000259" key="10">
    <source>
        <dbReference type="PROSITE" id="PS51123"/>
    </source>
</evidence>
<dbReference type="Gene3D" id="3.30.1330.60">
    <property type="entry name" value="OmpA-like domain"/>
    <property type="match status" value="1"/>
</dbReference>
<evidence type="ECO:0000313" key="12">
    <source>
        <dbReference type="Proteomes" id="UP000780875"/>
    </source>
</evidence>
<evidence type="ECO:0000256" key="1">
    <source>
        <dbReference type="ARBA" id="ARBA00004162"/>
    </source>
</evidence>